<comment type="subcellular location">
    <subcellularLocation>
        <location evidence="1">Membrane</location>
        <topology evidence="1">Single-pass type I membrane protein</topology>
    </subcellularLocation>
</comment>
<feature type="domain" description="MHC class II beta chain N-terminal" evidence="11">
    <location>
        <begin position="84"/>
        <end position="158"/>
    </location>
</feature>
<dbReference type="InterPro" id="IPR011162">
    <property type="entry name" value="MHC_I/II-like_Ag-recog"/>
</dbReference>
<dbReference type="InterPro" id="IPR036179">
    <property type="entry name" value="Ig-like_dom_sf"/>
</dbReference>
<evidence type="ECO:0000259" key="11">
    <source>
        <dbReference type="SMART" id="SM00921"/>
    </source>
</evidence>
<dbReference type="SMART" id="SM00921">
    <property type="entry name" value="MHC_II_beta"/>
    <property type="match status" value="1"/>
</dbReference>
<evidence type="ECO:0000256" key="6">
    <source>
        <dbReference type="ARBA" id="ARBA00023136"/>
    </source>
</evidence>
<dbReference type="SUPFAM" id="SSF54452">
    <property type="entry name" value="MHC antigen-recognition domain"/>
    <property type="match status" value="1"/>
</dbReference>
<keyword evidence="9" id="KW-0491">MHC II</keyword>
<dbReference type="Ensembl" id="ENSJHYT00000029510.1">
    <property type="protein sequence ID" value="ENSJHYP00000024482.1"/>
    <property type="gene ID" value="ENSJHYG00000018384.1"/>
</dbReference>
<evidence type="ECO:0000313" key="12">
    <source>
        <dbReference type="Ensembl" id="ENSJHYP00000024482.1"/>
    </source>
</evidence>
<reference evidence="12" key="2">
    <citation type="submission" date="2025-09" db="UniProtKB">
        <authorList>
            <consortium name="Ensembl"/>
        </authorList>
    </citation>
    <scope>IDENTIFICATION</scope>
</reference>
<evidence type="ECO:0000313" key="13">
    <source>
        <dbReference type="Proteomes" id="UP000694408"/>
    </source>
</evidence>
<dbReference type="Proteomes" id="UP000694408">
    <property type="component" value="Unplaced"/>
</dbReference>
<evidence type="ECO:0000256" key="2">
    <source>
        <dbReference type="ARBA" id="ARBA00022692"/>
    </source>
</evidence>
<keyword evidence="7" id="KW-1015">Disulfide bond</keyword>
<keyword evidence="8" id="KW-0325">Glycoprotein</keyword>
<dbReference type="PANTHER" id="PTHR19944:SF99">
    <property type="entry name" value="HLA CLASS II HISTOCOMPATIBILITY ANTIGEN, DRB1 BETA CHAIN"/>
    <property type="match status" value="1"/>
</dbReference>
<evidence type="ECO:0000256" key="4">
    <source>
        <dbReference type="ARBA" id="ARBA00022989"/>
    </source>
</evidence>
<keyword evidence="3" id="KW-0391">Immunity</keyword>
<dbReference type="InterPro" id="IPR050160">
    <property type="entry name" value="MHC/Immunoglobulin"/>
</dbReference>
<evidence type="ECO:0000256" key="9">
    <source>
        <dbReference type="ARBA" id="ARBA00023182"/>
    </source>
</evidence>
<sequence length="280" mass="31118">MIPRSPGGPTAPRAPHLDFTRTPPRPQTPPRGEFGQGEGARACPAPAMGRGAAAGALLVALVVLGAPPAAGAELSGVFQEMVKSECHFINGTERVRFVKRFIYNREQYVHFDSDVGHFVGDTPYGEEVARYWNSDPEWMEHRRDAVDRHCRHNYELSTPFLVERRVPPSVSTSLVPWSSQASPSCLLCSVMDLHLAQVQLRCFQGQQELLGHMLTPNVVPNGDWTHQLLVLLETSPGVGGHLHLPLWTPWGSIPWFLGDTRSFTQKAVRPHWLLPLFLCP</sequence>
<proteinExistence type="predicted"/>
<dbReference type="AlphaFoldDB" id="A0A8C5JYH9"/>
<dbReference type="PANTHER" id="PTHR19944">
    <property type="entry name" value="MHC CLASS II-RELATED"/>
    <property type="match status" value="1"/>
</dbReference>
<keyword evidence="6" id="KW-0472">Membrane</keyword>
<keyword evidence="5" id="KW-1064">Adaptive immunity</keyword>
<dbReference type="GO" id="GO:0002504">
    <property type="term" value="P:antigen processing and presentation of peptide or polysaccharide antigen via MHC class II"/>
    <property type="evidence" value="ECO:0007669"/>
    <property type="project" value="UniProtKB-KW"/>
</dbReference>
<dbReference type="GO" id="GO:0002250">
    <property type="term" value="P:adaptive immune response"/>
    <property type="evidence" value="ECO:0007669"/>
    <property type="project" value="UniProtKB-KW"/>
</dbReference>
<keyword evidence="2" id="KW-0812">Transmembrane</keyword>
<protein>
    <recommendedName>
        <fullName evidence="11">MHC class II beta chain N-terminal domain-containing protein</fullName>
    </recommendedName>
</protein>
<accession>A0A8C5JYH9</accession>
<keyword evidence="13" id="KW-1185">Reference proteome</keyword>
<dbReference type="OMA" id="EQINSEC"/>
<name>A0A8C5JYH9_JUNHY</name>
<evidence type="ECO:0000256" key="3">
    <source>
        <dbReference type="ARBA" id="ARBA00022859"/>
    </source>
</evidence>
<evidence type="ECO:0000256" key="5">
    <source>
        <dbReference type="ARBA" id="ARBA00023130"/>
    </source>
</evidence>
<reference evidence="12" key="1">
    <citation type="submission" date="2025-08" db="UniProtKB">
        <authorList>
            <consortium name="Ensembl"/>
        </authorList>
    </citation>
    <scope>IDENTIFICATION</scope>
</reference>
<dbReference type="Pfam" id="PF00969">
    <property type="entry name" value="MHC_II_beta"/>
    <property type="match status" value="1"/>
</dbReference>
<dbReference type="SUPFAM" id="SSF48726">
    <property type="entry name" value="Immunoglobulin"/>
    <property type="match status" value="1"/>
</dbReference>
<dbReference type="InterPro" id="IPR014745">
    <property type="entry name" value="MHC_II_a/b_N"/>
</dbReference>
<evidence type="ECO:0000256" key="8">
    <source>
        <dbReference type="ARBA" id="ARBA00023180"/>
    </source>
</evidence>
<evidence type="ECO:0000256" key="1">
    <source>
        <dbReference type="ARBA" id="ARBA00004479"/>
    </source>
</evidence>
<keyword evidence="4" id="KW-1133">Transmembrane helix</keyword>
<feature type="region of interest" description="Disordered" evidence="10">
    <location>
        <begin position="1"/>
        <end position="41"/>
    </location>
</feature>
<dbReference type="GO" id="GO:0042613">
    <property type="term" value="C:MHC class II protein complex"/>
    <property type="evidence" value="ECO:0007669"/>
    <property type="project" value="UniProtKB-KW"/>
</dbReference>
<dbReference type="Gene3D" id="3.10.320.10">
    <property type="entry name" value="Class II Histocompatibility Antigen, M Beta Chain, Chain B, domain 1"/>
    <property type="match status" value="1"/>
</dbReference>
<dbReference type="FunFam" id="3.10.320.10:FF:000001">
    <property type="entry name" value="HLA class II histocompatibility antigen, DRB1-1 beta chain"/>
    <property type="match status" value="1"/>
</dbReference>
<evidence type="ECO:0000256" key="10">
    <source>
        <dbReference type="SAM" id="MobiDB-lite"/>
    </source>
</evidence>
<evidence type="ECO:0000256" key="7">
    <source>
        <dbReference type="ARBA" id="ARBA00023157"/>
    </source>
</evidence>
<dbReference type="InterPro" id="IPR000353">
    <property type="entry name" value="MHC_II_b_N"/>
</dbReference>
<organism evidence="12 13">
    <name type="scientific">Junco hyemalis</name>
    <name type="common">Dark-eyed junco</name>
    <dbReference type="NCBI Taxonomy" id="40217"/>
    <lineage>
        <taxon>Eukaryota</taxon>
        <taxon>Metazoa</taxon>
        <taxon>Chordata</taxon>
        <taxon>Craniata</taxon>
        <taxon>Vertebrata</taxon>
        <taxon>Euteleostomi</taxon>
        <taxon>Archelosauria</taxon>
        <taxon>Archosauria</taxon>
        <taxon>Dinosauria</taxon>
        <taxon>Saurischia</taxon>
        <taxon>Theropoda</taxon>
        <taxon>Coelurosauria</taxon>
        <taxon>Aves</taxon>
        <taxon>Neognathae</taxon>
        <taxon>Neoaves</taxon>
        <taxon>Telluraves</taxon>
        <taxon>Australaves</taxon>
        <taxon>Passeriformes</taxon>
        <taxon>Passerellidae</taxon>
        <taxon>Junco</taxon>
    </lineage>
</organism>